<reference evidence="3" key="1">
    <citation type="journal article" date="2019" name="Int. J. Syst. Evol. Microbiol.">
        <title>The Global Catalogue of Microorganisms (GCM) 10K type strain sequencing project: providing services to taxonomists for standard genome sequencing and annotation.</title>
        <authorList>
            <consortium name="The Broad Institute Genomics Platform"/>
            <consortium name="The Broad Institute Genome Sequencing Center for Infectious Disease"/>
            <person name="Wu L."/>
            <person name="Ma J."/>
        </authorList>
    </citation>
    <scope>NUCLEOTIDE SEQUENCE [LARGE SCALE GENOMIC DNA]</scope>
    <source>
        <strain evidence="3">JCM 17923</strain>
    </source>
</reference>
<dbReference type="Gene3D" id="3.20.20.70">
    <property type="entry name" value="Aldolase class I"/>
    <property type="match status" value="1"/>
</dbReference>
<dbReference type="EMBL" id="BAABGZ010000029">
    <property type="protein sequence ID" value="GAA4359911.1"/>
    <property type="molecule type" value="Genomic_DNA"/>
</dbReference>
<name>A0ABP8IJE9_9BACT</name>
<dbReference type="InterPro" id="IPR001155">
    <property type="entry name" value="OxRdtase_FMN_N"/>
</dbReference>
<evidence type="ECO:0000313" key="2">
    <source>
        <dbReference type="EMBL" id="GAA4359911.1"/>
    </source>
</evidence>
<gene>
    <name evidence="2" type="ORF">GCM10023185_27020</name>
</gene>
<dbReference type="CDD" id="cd02933">
    <property type="entry name" value="OYE_like_FMN"/>
    <property type="match status" value="1"/>
</dbReference>
<comment type="caution">
    <text evidence="2">The sequence shown here is derived from an EMBL/GenBank/DDBJ whole genome shotgun (WGS) entry which is preliminary data.</text>
</comment>
<dbReference type="PANTHER" id="PTHR22893">
    <property type="entry name" value="NADH OXIDOREDUCTASE-RELATED"/>
    <property type="match status" value="1"/>
</dbReference>
<evidence type="ECO:0000313" key="3">
    <source>
        <dbReference type="Proteomes" id="UP001501153"/>
    </source>
</evidence>
<dbReference type="Proteomes" id="UP001501153">
    <property type="component" value="Unassembled WGS sequence"/>
</dbReference>
<dbReference type="Pfam" id="PF00724">
    <property type="entry name" value="Oxidored_FMN"/>
    <property type="match status" value="1"/>
</dbReference>
<accession>A0ABP8IJE9</accession>
<sequence>MFSPAKLGPFTLSNHIAMAPMTRSRALGNVPNELMAEYYRQRAAAGLIITEGTAPSPNGLGYARIPGLFNQAQVEGWKPITQAAHEQGSHIFVQLMHAGRIFHHLNLPAGAEGVAPSAIAAAGDMWTDQEQMQPNATPRELGSDELAQVRDEFVHSARLALEAGFDGVELHGANGYLLEQFLSPHSNQRRDSYGGSVQNRARFVLEVAQAVADAIGPERTGIRLSPWGVASDMPHYPEIDETYAYLAEELQKIGLLYLHLVDHASMGAPAVPAATVHTIREKFTNALILSGGYSTVEQIEEALASGRADLVAIGRPFISNPDLIERLKNGTPLAPLDPATLYAPGPNGFADGYTDYPTANAQAATPAPASVA</sequence>
<dbReference type="PANTHER" id="PTHR22893:SF91">
    <property type="entry name" value="NADPH DEHYDROGENASE 2-RELATED"/>
    <property type="match status" value="1"/>
</dbReference>
<organism evidence="2 3">
    <name type="scientific">Hymenobacter saemangeumensis</name>
    <dbReference type="NCBI Taxonomy" id="1084522"/>
    <lineage>
        <taxon>Bacteria</taxon>
        <taxon>Pseudomonadati</taxon>
        <taxon>Bacteroidota</taxon>
        <taxon>Cytophagia</taxon>
        <taxon>Cytophagales</taxon>
        <taxon>Hymenobacteraceae</taxon>
        <taxon>Hymenobacter</taxon>
    </lineage>
</organism>
<proteinExistence type="predicted"/>
<protein>
    <submittedName>
        <fullName evidence="2">Alkene reductase</fullName>
    </submittedName>
</protein>
<feature type="domain" description="NADH:flavin oxidoreductase/NADH oxidase N-terminal" evidence="1">
    <location>
        <begin position="1"/>
        <end position="332"/>
    </location>
</feature>
<dbReference type="InterPro" id="IPR013785">
    <property type="entry name" value="Aldolase_TIM"/>
</dbReference>
<keyword evidence="3" id="KW-1185">Reference proteome</keyword>
<evidence type="ECO:0000259" key="1">
    <source>
        <dbReference type="Pfam" id="PF00724"/>
    </source>
</evidence>
<dbReference type="InterPro" id="IPR045247">
    <property type="entry name" value="Oye-like"/>
</dbReference>
<dbReference type="SUPFAM" id="SSF51395">
    <property type="entry name" value="FMN-linked oxidoreductases"/>
    <property type="match status" value="1"/>
</dbReference>